<dbReference type="Gene3D" id="1.10.720.30">
    <property type="entry name" value="SAP domain"/>
    <property type="match status" value="1"/>
</dbReference>
<dbReference type="PANTHER" id="PTHR31879:SF2">
    <property type="entry name" value="DET1- AND DDB1-ASSOCIATED PROTEIN 1"/>
    <property type="match status" value="1"/>
</dbReference>
<keyword evidence="4" id="KW-1185">Reference proteome</keyword>
<organism evidence="4 5">
    <name type="scientific">Phoenix dactylifera</name>
    <name type="common">Date palm</name>
    <dbReference type="NCBI Taxonomy" id="42345"/>
    <lineage>
        <taxon>Eukaryota</taxon>
        <taxon>Viridiplantae</taxon>
        <taxon>Streptophyta</taxon>
        <taxon>Embryophyta</taxon>
        <taxon>Tracheophyta</taxon>
        <taxon>Spermatophyta</taxon>
        <taxon>Magnoliopsida</taxon>
        <taxon>Liliopsida</taxon>
        <taxon>Arecaceae</taxon>
        <taxon>Coryphoideae</taxon>
        <taxon>Phoeniceae</taxon>
        <taxon>Phoenix</taxon>
    </lineage>
</organism>
<dbReference type="GO" id="GO:0080008">
    <property type="term" value="C:Cul4-RING E3 ubiquitin ligase complex"/>
    <property type="evidence" value="ECO:0007669"/>
    <property type="project" value="TreeGrafter"/>
</dbReference>
<dbReference type="Pfam" id="PF10172">
    <property type="entry name" value="DDA1"/>
    <property type="match status" value="1"/>
</dbReference>
<feature type="compositionally biased region" description="Polar residues" evidence="2">
    <location>
        <begin position="160"/>
        <end position="171"/>
    </location>
</feature>
<feature type="region of interest" description="Disordered" evidence="2">
    <location>
        <begin position="147"/>
        <end position="171"/>
    </location>
</feature>
<dbReference type="PANTHER" id="PTHR31879">
    <property type="entry name" value="DET1- AND DDB1-ASSOCIATED PROTEIN 1"/>
    <property type="match status" value="1"/>
</dbReference>
<dbReference type="GO" id="GO:0032436">
    <property type="term" value="P:positive regulation of proteasomal ubiquitin-dependent protein catabolic process"/>
    <property type="evidence" value="ECO:0007669"/>
    <property type="project" value="TreeGrafter"/>
</dbReference>
<dbReference type="KEGG" id="pda:120111386"/>
<protein>
    <submittedName>
        <fullName evidence="5">Uncharacterized protein LOC120111386 isoform X1</fullName>
    </submittedName>
</protein>
<gene>
    <name evidence="5" type="primary">LOC120111386</name>
</gene>
<dbReference type="InterPro" id="IPR018276">
    <property type="entry name" value="DDA1_dom"/>
</dbReference>
<dbReference type="SMART" id="SM00513">
    <property type="entry name" value="SAP"/>
    <property type="match status" value="1"/>
</dbReference>
<dbReference type="InterPro" id="IPR036361">
    <property type="entry name" value="SAP_dom_sf"/>
</dbReference>
<dbReference type="Pfam" id="PF02037">
    <property type="entry name" value="SAP"/>
    <property type="match status" value="1"/>
</dbReference>
<accession>A0A8B9AK10</accession>
<dbReference type="OrthoDB" id="445357at2759"/>
<name>A0A8B9AK10_PHODC</name>
<feature type="domain" description="SAP" evidence="3">
    <location>
        <begin position="178"/>
        <end position="212"/>
    </location>
</feature>
<evidence type="ECO:0000259" key="3">
    <source>
        <dbReference type="PROSITE" id="PS50800"/>
    </source>
</evidence>
<dbReference type="RefSeq" id="XP_038984353.1">
    <property type="nucleotide sequence ID" value="XM_039128425.1"/>
</dbReference>
<reference evidence="5" key="2">
    <citation type="submission" date="2025-08" db="UniProtKB">
        <authorList>
            <consortium name="RefSeq"/>
        </authorList>
    </citation>
    <scope>IDENTIFICATION</scope>
    <source>
        <tissue evidence="5">Young leaves</tissue>
    </source>
</reference>
<comment type="similarity">
    <text evidence="1">Belongs to the DDA1 family.</text>
</comment>
<proteinExistence type="inferred from homology"/>
<evidence type="ECO:0000313" key="5">
    <source>
        <dbReference type="RefSeq" id="XP_038984353.1"/>
    </source>
</evidence>
<dbReference type="Proteomes" id="UP000228380">
    <property type="component" value="Chromosome 7"/>
</dbReference>
<reference evidence="4" key="1">
    <citation type="journal article" date="2019" name="Nat. Commun.">
        <title>Genome-wide association mapping of date palm fruit traits.</title>
        <authorList>
            <person name="Hazzouri K.M."/>
            <person name="Gros-Balthazard M."/>
            <person name="Flowers J.M."/>
            <person name="Copetti D."/>
            <person name="Lemansour A."/>
            <person name="Lebrun M."/>
            <person name="Masmoudi K."/>
            <person name="Ferrand S."/>
            <person name="Dhar M.I."/>
            <person name="Fresquez Z.A."/>
            <person name="Rosas U."/>
            <person name="Zhang J."/>
            <person name="Talag J."/>
            <person name="Lee S."/>
            <person name="Kudrna D."/>
            <person name="Powell R.F."/>
            <person name="Leitch I.J."/>
            <person name="Krueger R.R."/>
            <person name="Wing R.A."/>
            <person name="Amiri K.M.A."/>
            <person name="Purugganan M.D."/>
        </authorList>
    </citation>
    <scope>NUCLEOTIDE SEQUENCE [LARGE SCALE GENOMIC DNA]</scope>
    <source>
        <strain evidence="4">cv. Khalas</strain>
    </source>
</reference>
<feature type="region of interest" description="Disordered" evidence="2">
    <location>
        <begin position="1"/>
        <end position="29"/>
    </location>
</feature>
<sequence length="212" mass="23260">MEAEGERCASQSRRHGTASPPSDPARMAGGASRYLADLPSRGLFSNTIPSSNLGGIRVYVCDHDTTPPDEQLIKTNTTNILIRALQINKQKSDSKDAATKATSESKKGKRFILPCFPTVGLARKLVSLVQAGCKDWNIWISAERTSEGRTPSKRAKTNIAPGSTHQEGTSSGFSWRMLHTMTVERLRVLLKERGLSPRGKKDELITRLQNEA</sequence>
<dbReference type="InterPro" id="IPR003034">
    <property type="entry name" value="SAP_dom"/>
</dbReference>
<dbReference type="SUPFAM" id="SSF68906">
    <property type="entry name" value="SAP domain"/>
    <property type="match status" value="1"/>
</dbReference>
<evidence type="ECO:0000256" key="2">
    <source>
        <dbReference type="SAM" id="MobiDB-lite"/>
    </source>
</evidence>
<dbReference type="GeneID" id="120111386"/>
<evidence type="ECO:0000313" key="4">
    <source>
        <dbReference type="Proteomes" id="UP000228380"/>
    </source>
</evidence>
<dbReference type="InterPro" id="IPR033575">
    <property type="entry name" value="DDA1-like"/>
</dbReference>
<dbReference type="PROSITE" id="PS50800">
    <property type="entry name" value="SAP"/>
    <property type="match status" value="1"/>
</dbReference>
<evidence type="ECO:0000256" key="1">
    <source>
        <dbReference type="ARBA" id="ARBA00008042"/>
    </source>
</evidence>
<dbReference type="AlphaFoldDB" id="A0A8B9AK10"/>